<organism evidence="4 5">
    <name type="scientific">Nocardioides gansuensis</name>
    <dbReference type="NCBI Taxonomy" id="2138300"/>
    <lineage>
        <taxon>Bacteria</taxon>
        <taxon>Bacillati</taxon>
        <taxon>Actinomycetota</taxon>
        <taxon>Actinomycetes</taxon>
        <taxon>Propionibacteriales</taxon>
        <taxon>Nocardioidaceae</taxon>
        <taxon>Nocardioides</taxon>
    </lineage>
</organism>
<dbReference type="AlphaFoldDB" id="A0A2T8FES1"/>
<evidence type="ECO:0000256" key="1">
    <source>
        <dbReference type="ARBA" id="ARBA00022679"/>
    </source>
</evidence>
<dbReference type="SUPFAM" id="SSF53335">
    <property type="entry name" value="S-adenosyl-L-methionine-dependent methyltransferases"/>
    <property type="match status" value="1"/>
</dbReference>
<dbReference type="Pfam" id="PF13649">
    <property type="entry name" value="Methyltransf_25"/>
    <property type="match status" value="1"/>
</dbReference>
<evidence type="ECO:0000313" key="4">
    <source>
        <dbReference type="EMBL" id="PVG84189.1"/>
    </source>
</evidence>
<dbReference type="CDD" id="cd02440">
    <property type="entry name" value="AdoMet_MTases"/>
    <property type="match status" value="1"/>
</dbReference>
<accession>A0A2T8FES1</accession>
<keyword evidence="4" id="KW-0489">Methyltransferase</keyword>
<dbReference type="PANTHER" id="PTHR43861">
    <property type="entry name" value="TRANS-ACONITATE 2-METHYLTRANSFERASE-RELATED"/>
    <property type="match status" value="1"/>
</dbReference>
<dbReference type="EMBL" id="QDGZ01000001">
    <property type="protein sequence ID" value="PVG84189.1"/>
    <property type="molecule type" value="Genomic_DNA"/>
</dbReference>
<dbReference type="OrthoDB" id="9786503at2"/>
<feature type="domain" description="Methyltransferase" evidence="3">
    <location>
        <begin position="43"/>
        <end position="131"/>
    </location>
</feature>
<dbReference type="RefSeq" id="WP_116570317.1">
    <property type="nucleotide sequence ID" value="NZ_QDGZ01000001.1"/>
</dbReference>
<name>A0A2T8FES1_9ACTN</name>
<feature type="compositionally biased region" description="Basic and acidic residues" evidence="2">
    <location>
        <begin position="1"/>
        <end position="16"/>
    </location>
</feature>
<dbReference type="Proteomes" id="UP000246018">
    <property type="component" value="Unassembled WGS sequence"/>
</dbReference>
<keyword evidence="1 4" id="KW-0808">Transferase</keyword>
<comment type="caution">
    <text evidence="4">The sequence shown here is derived from an EMBL/GenBank/DDBJ whole genome shotgun (WGS) entry which is preliminary data.</text>
</comment>
<dbReference type="InterPro" id="IPR041698">
    <property type="entry name" value="Methyltransf_25"/>
</dbReference>
<dbReference type="PANTHER" id="PTHR43861:SF3">
    <property type="entry name" value="PUTATIVE (AFU_ORTHOLOGUE AFUA_2G14390)-RELATED"/>
    <property type="match status" value="1"/>
</dbReference>
<sequence>MNDFDKASWDEHYRHPGHDHHGHGRPHPQLVAAASTLTPGSALDSGCGEGADALWLAEQGWRVTAVDISTTALARARTRPGADRVEWVEADLAAWAPDAAYDLVSSQFVHVPEGGYDSYYRALAGAVAPGGTLLVAGHGAGGHDHSGTAQPAFDPAAVISVLDPHGWEALASEEGDAVVLRALRLR</sequence>
<feature type="region of interest" description="Disordered" evidence="2">
    <location>
        <begin position="1"/>
        <end position="28"/>
    </location>
</feature>
<proteinExistence type="predicted"/>
<evidence type="ECO:0000259" key="3">
    <source>
        <dbReference type="Pfam" id="PF13649"/>
    </source>
</evidence>
<dbReference type="GO" id="GO:0032259">
    <property type="term" value="P:methylation"/>
    <property type="evidence" value="ECO:0007669"/>
    <property type="project" value="UniProtKB-KW"/>
</dbReference>
<gene>
    <name evidence="4" type="ORF">DDE18_00665</name>
</gene>
<protein>
    <submittedName>
        <fullName evidence="4">SAM-dependent methyltransferase</fullName>
    </submittedName>
</protein>
<evidence type="ECO:0000313" key="5">
    <source>
        <dbReference type="Proteomes" id="UP000246018"/>
    </source>
</evidence>
<dbReference type="Gene3D" id="3.40.50.150">
    <property type="entry name" value="Vaccinia Virus protein VP39"/>
    <property type="match status" value="1"/>
</dbReference>
<keyword evidence="5" id="KW-1185">Reference proteome</keyword>
<dbReference type="GO" id="GO:0008168">
    <property type="term" value="F:methyltransferase activity"/>
    <property type="evidence" value="ECO:0007669"/>
    <property type="project" value="UniProtKB-KW"/>
</dbReference>
<evidence type="ECO:0000256" key="2">
    <source>
        <dbReference type="SAM" id="MobiDB-lite"/>
    </source>
</evidence>
<dbReference type="InterPro" id="IPR029063">
    <property type="entry name" value="SAM-dependent_MTases_sf"/>
</dbReference>
<feature type="compositionally biased region" description="Basic residues" evidence="2">
    <location>
        <begin position="17"/>
        <end position="26"/>
    </location>
</feature>
<reference evidence="4 5" key="1">
    <citation type="submission" date="2018-04" db="EMBL/GenBank/DDBJ databases">
        <title>Genome of Nocardioides gansuensis WSJ-1.</title>
        <authorList>
            <person name="Wu S."/>
            <person name="Wang G."/>
        </authorList>
    </citation>
    <scope>NUCLEOTIDE SEQUENCE [LARGE SCALE GENOMIC DNA]</scope>
    <source>
        <strain evidence="4 5">WSJ-1</strain>
    </source>
</reference>